<dbReference type="AlphaFoldDB" id="A0A0A8YTF9"/>
<accession>A0A0A8YTF9</accession>
<keyword evidence="1" id="KW-0472">Membrane</keyword>
<dbReference type="EMBL" id="GBRH01269167">
    <property type="protein sequence ID" value="JAD28728.1"/>
    <property type="molecule type" value="Transcribed_RNA"/>
</dbReference>
<evidence type="ECO:0000313" key="2">
    <source>
        <dbReference type="EMBL" id="JAD28728.1"/>
    </source>
</evidence>
<evidence type="ECO:0000256" key="1">
    <source>
        <dbReference type="SAM" id="Phobius"/>
    </source>
</evidence>
<proteinExistence type="predicted"/>
<keyword evidence="1" id="KW-0812">Transmembrane</keyword>
<feature type="transmembrane region" description="Helical" evidence="1">
    <location>
        <begin position="37"/>
        <end position="59"/>
    </location>
</feature>
<protein>
    <submittedName>
        <fullName evidence="2">Uncharacterized protein</fullName>
    </submittedName>
</protein>
<organism evidence="2">
    <name type="scientific">Arundo donax</name>
    <name type="common">Giant reed</name>
    <name type="synonym">Donax arundinaceus</name>
    <dbReference type="NCBI Taxonomy" id="35708"/>
    <lineage>
        <taxon>Eukaryota</taxon>
        <taxon>Viridiplantae</taxon>
        <taxon>Streptophyta</taxon>
        <taxon>Embryophyta</taxon>
        <taxon>Tracheophyta</taxon>
        <taxon>Spermatophyta</taxon>
        <taxon>Magnoliopsida</taxon>
        <taxon>Liliopsida</taxon>
        <taxon>Poales</taxon>
        <taxon>Poaceae</taxon>
        <taxon>PACMAD clade</taxon>
        <taxon>Arundinoideae</taxon>
        <taxon>Arundineae</taxon>
        <taxon>Arundo</taxon>
    </lineage>
</organism>
<sequence>MAIFSCLLSRSNRLIRLCLPSLSRIGRACISKTYMDIGFLLMGLLVHTMLSSILALHFIRKLLAM</sequence>
<name>A0A0A8YTF9_ARUDO</name>
<reference evidence="2" key="1">
    <citation type="submission" date="2014-09" db="EMBL/GenBank/DDBJ databases">
        <authorList>
            <person name="Magalhaes I.L.F."/>
            <person name="Oliveira U."/>
            <person name="Santos F.R."/>
            <person name="Vidigal T.H.D.A."/>
            <person name="Brescovit A.D."/>
            <person name="Santos A.J."/>
        </authorList>
    </citation>
    <scope>NUCLEOTIDE SEQUENCE</scope>
    <source>
        <tissue evidence="2">Shoot tissue taken approximately 20 cm above the soil surface</tissue>
    </source>
</reference>
<reference evidence="2" key="2">
    <citation type="journal article" date="2015" name="Data Brief">
        <title>Shoot transcriptome of the giant reed, Arundo donax.</title>
        <authorList>
            <person name="Barrero R.A."/>
            <person name="Guerrero F.D."/>
            <person name="Moolhuijzen P."/>
            <person name="Goolsby J.A."/>
            <person name="Tidwell J."/>
            <person name="Bellgard S.E."/>
            <person name="Bellgard M.I."/>
        </authorList>
    </citation>
    <scope>NUCLEOTIDE SEQUENCE</scope>
    <source>
        <tissue evidence="2">Shoot tissue taken approximately 20 cm above the soil surface</tissue>
    </source>
</reference>
<keyword evidence="1" id="KW-1133">Transmembrane helix</keyword>